<dbReference type="EMBL" id="JAASQP010000001">
    <property type="protein sequence ID" value="NIJ22938.1"/>
    <property type="molecule type" value="Genomic_DNA"/>
</dbReference>
<dbReference type="InterPro" id="IPR036938">
    <property type="entry name" value="PAP2/HPO_sf"/>
</dbReference>
<dbReference type="EC" id="3.6.1.27" evidence="2"/>
<dbReference type="RefSeq" id="WP_140048129.1">
    <property type="nucleotide sequence ID" value="NZ_BAAAEV010000001.1"/>
</dbReference>
<dbReference type="InterPro" id="IPR000326">
    <property type="entry name" value="PAP2/HPO"/>
</dbReference>
<keyword evidence="2" id="KW-0378">Hydrolase</keyword>
<reference evidence="2 3" key="1">
    <citation type="submission" date="2020-03" db="EMBL/GenBank/DDBJ databases">
        <title>Genomic Encyclopedia of Type Strains, Phase IV (KMG-IV): sequencing the most valuable type-strain genomes for metagenomic binning, comparative biology and taxonomic classification.</title>
        <authorList>
            <person name="Goeker M."/>
        </authorList>
    </citation>
    <scope>NUCLEOTIDE SEQUENCE [LARGE SCALE GENOMIC DNA]</scope>
    <source>
        <strain evidence="2 3">DSM 22753</strain>
    </source>
</reference>
<dbReference type="Gene3D" id="1.20.144.10">
    <property type="entry name" value="Phosphatidic acid phosphatase type 2/haloperoxidase"/>
    <property type="match status" value="1"/>
</dbReference>
<organism evidence="2 3">
    <name type="scientific">Sphingomonas japonica</name>
    <dbReference type="NCBI Taxonomy" id="511662"/>
    <lineage>
        <taxon>Bacteria</taxon>
        <taxon>Pseudomonadati</taxon>
        <taxon>Pseudomonadota</taxon>
        <taxon>Alphaproteobacteria</taxon>
        <taxon>Sphingomonadales</taxon>
        <taxon>Sphingomonadaceae</taxon>
        <taxon>Sphingomonas</taxon>
    </lineage>
</organism>
<dbReference type="GO" id="GO:0050380">
    <property type="term" value="F:undecaprenyl-diphosphatase activity"/>
    <property type="evidence" value="ECO:0007669"/>
    <property type="project" value="UniProtKB-EC"/>
</dbReference>
<dbReference type="PANTHER" id="PTHR14969">
    <property type="entry name" value="SPHINGOSINE-1-PHOSPHATE PHOSPHOHYDROLASE"/>
    <property type="match status" value="1"/>
</dbReference>
<dbReference type="Pfam" id="PF01569">
    <property type="entry name" value="PAP2"/>
    <property type="match status" value="1"/>
</dbReference>
<sequence>MNIRPKHLAKTVARAVESADIAVTHALAGRRDNPAIRGAGAVSEISDQPPLIALSLAVLAGGLLLRSPGIARTGARMLAAHTLATALKTTLKRSIDRSRPDHALAHGYRLDSGSSDRHHLSSFPSGHSAGAVAIAEAIAREAPVIALPVRLLAASASIIQVPRAKHYVGDVLAGAAIGWLGARIAGVAIDAIDRRATSDS</sequence>
<evidence type="ECO:0000259" key="1">
    <source>
        <dbReference type="Pfam" id="PF01569"/>
    </source>
</evidence>
<proteinExistence type="predicted"/>
<evidence type="ECO:0000313" key="3">
    <source>
        <dbReference type="Proteomes" id="UP000788153"/>
    </source>
</evidence>
<feature type="domain" description="Phosphatidic acid phosphatase type 2/haloperoxidase" evidence="1">
    <location>
        <begin position="76"/>
        <end position="184"/>
    </location>
</feature>
<accession>A0ABX0U2I9</accession>
<dbReference type="SUPFAM" id="SSF48317">
    <property type="entry name" value="Acid phosphatase/Vanadium-dependent haloperoxidase"/>
    <property type="match status" value="1"/>
</dbReference>
<keyword evidence="3" id="KW-1185">Reference proteome</keyword>
<dbReference type="Proteomes" id="UP000788153">
    <property type="component" value="Unassembled WGS sequence"/>
</dbReference>
<evidence type="ECO:0000313" key="2">
    <source>
        <dbReference type="EMBL" id="NIJ22938.1"/>
    </source>
</evidence>
<comment type="caution">
    <text evidence="2">The sequence shown here is derived from an EMBL/GenBank/DDBJ whole genome shotgun (WGS) entry which is preliminary data.</text>
</comment>
<gene>
    <name evidence="2" type="ORF">FHT01_000480</name>
</gene>
<name>A0ABX0U2I9_9SPHN</name>
<dbReference type="PANTHER" id="PTHR14969:SF13">
    <property type="entry name" value="AT30094P"/>
    <property type="match status" value="1"/>
</dbReference>
<protein>
    <submittedName>
        <fullName evidence="2">Undecaprenyl-diphosphatase</fullName>
        <ecNumber evidence="2">3.6.1.27</ecNumber>
    </submittedName>
</protein>